<proteinExistence type="predicted"/>
<feature type="transmembrane region" description="Helical" evidence="1">
    <location>
        <begin position="7"/>
        <end position="24"/>
    </location>
</feature>
<keyword evidence="1" id="KW-1133">Transmembrane helix</keyword>
<dbReference type="EMBL" id="LIDN01000208">
    <property type="protein sequence ID" value="KRP32751.1"/>
    <property type="molecule type" value="Genomic_DNA"/>
</dbReference>
<feature type="transmembrane region" description="Helical" evidence="1">
    <location>
        <begin position="61"/>
        <end position="81"/>
    </location>
</feature>
<evidence type="ECO:0000313" key="3">
    <source>
        <dbReference type="Proteomes" id="UP000051220"/>
    </source>
</evidence>
<evidence type="ECO:0008006" key="4">
    <source>
        <dbReference type="Google" id="ProtNLM"/>
    </source>
</evidence>
<sequence length="113" mass="12695">MEFSFVVLKILVSAAIIAGISWYAGKNPSLAGFLIALPVISILAISFSYAQYRDMEKINQFVGSIVVSIPLSLLFFVPFVMNRWLKWNFFPTIVSGFVLLLAGYLIHSRIFKT</sequence>
<gene>
    <name evidence="2" type="ORF">ABS33_05855</name>
</gene>
<evidence type="ECO:0000256" key="1">
    <source>
        <dbReference type="SAM" id="Phobius"/>
    </source>
</evidence>
<keyword evidence="1" id="KW-0472">Membrane</keyword>
<protein>
    <recommendedName>
        <fullName evidence="4">DUF3147 family protein</fullName>
    </recommendedName>
</protein>
<feature type="transmembrane region" description="Helical" evidence="1">
    <location>
        <begin position="30"/>
        <end position="49"/>
    </location>
</feature>
<feature type="transmembrane region" description="Helical" evidence="1">
    <location>
        <begin position="87"/>
        <end position="106"/>
    </location>
</feature>
<name>A0A0R2XA37_9BACT</name>
<reference evidence="2 3" key="1">
    <citation type="submission" date="2015-10" db="EMBL/GenBank/DDBJ databases">
        <title>Metagenome-Assembled Genomes uncover a global brackish microbiome.</title>
        <authorList>
            <person name="Hugerth L.W."/>
            <person name="Larsson J."/>
            <person name="Alneberg J."/>
            <person name="Lindh M.V."/>
            <person name="Legrand C."/>
            <person name="Pinhassi J."/>
            <person name="Andersson A.F."/>
        </authorList>
    </citation>
    <scope>NUCLEOTIDE SEQUENCE [LARGE SCALE GENOMIC DNA]</scope>
    <source>
        <strain evidence="2">BACL9 MAG-120924-bin69</strain>
    </source>
</reference>
<keyword evidence="1" id="KW-0812">Transmembrane</keyword>
<comment type="caution">
    <text evidence="2">The sequence shown here is derived from an EMBL/GenBank/DDBJ whole genome shotgun (WGS) entry which is preliminary data.</text>
</comment>
<dbReference type="AlphaFoldDB" id="A0A0R2XA37"/>
<evidence type="ECO:0000313" key="2">
    <source>
        <dbReference type="EMBL" id="KRP32751.1"/>
    </source>
</evidence>
<accession>A0A0R2XA37</accession>
<organism evidence="2 3">
    <name type="scientific">Verrucomicrobia subdivision 6 bacterium BACL9 MAG-120924-bin69</name>
    <dbReference type="NCBI Taxonomy" id="1655635"/>
    <lineage>
        <taxon>Bacteria</taxon>
        <taxon>Pseudomonadati</taxon>
        <taxon>Verrucomicrobiota</taxon>
        <taxon>Verrucomicrobiia</taxon>
        <taxon>Verrucomicrobiales</taxon>
        <taxon>Verrucomicrobia subdivision 6</taxon>
    </lineage>
</organism>
<dbReference type="Proteomes" id="UP000051220">
    <property type="component" value="Unassembled WGS sequence"/>
</dbReference>